<dbReference type="KEGG" id="ngg:RG540_CH28200"/>
<sequence>MSINLLHRHVLEDHISGFETDPNPNHLLVIRRPMIFTVLAHEGQGTAVAEALWNAPDVAPRFCGPSEWLAVSRTVGAETVAGMLSDIAGASVVDQSDGQVLMEISGPSVRKILGRCVAVDLHPEVFEEGRSATMLCCHVAANVARTGADTFEIVVPRSFAGSVFEELTDMGREHALTRGFAD</sequence>
<dbReference type="Pfam" id="PF04268">
    <property type="entry name" value="SoxG"/>
    <property type="match status" value="1"/>
</dbReference>
<dbReference type="Proteomes" id="UP000028181">
    <property type="component" value="Chromosome I"/>
</dbReference>
<dbReference type="HOGENOM" id="CLU_114076_4_0_5"/>
<dbReference type="AlphaFoldDB" id="A0A068STA1"/>
<dbReference type="eggNOG" id="COG4583">
    <property type="taxonomic scope" value="Bacteria"/>
</dbReference>
<dbReference type="RefSeq" id="WP_038588953.1">
    <property type="nucleotide sequence ID" value="NZ_HG938353.1"/>
</dbReference>
<gene>
    <name evidence="1" type="ORF">RG540_CH28200</name>
</gene>
<protein>
    <submittedName>
        <fullName evidence="1">Sarcosine oxidase gamma subunit</fullName>
    </submittedName>
</protein>
<dbReference type="GeneID" id="24257761"/>
<evidence type="ECO:0000313" key="1">
    <source>
        <dbReference type="EMBL" id="CDN48986.1"/>
    </source>
</evidence>
<dbReference type="PATRIC" id="fig|1028800.3.peg.2855"/>
<evidence type="ECO:0000313" key="2">
    <source>
        <dbReference type="Proteomes" id="UP000028181"/>
    </source>
</evidence>
<dbReference type="InterPro" id="IPR027266">
    <property type="entry name" value="TrmE/GcvT-like"/>
</dbReference>
<dbReference type="InterPro" id="IPR007375">
    <property type="entry name" value="SoxG"/>
</dbReference>
<dbReference type="Gene3D" id="3.30.1360.120">
    <property type="entry name" value="Probable tRNA modification gtpase trme, domain 1"/>
    <property type="match status" value="1"/>
</dbReference>
<reference evidence="2" key="1">
    <citation type="journal article" date="2014" name="BMC Genomics">
        <title>Genome sequencing of two Neorhizobium galegae strains reveals a noeT gene responsible for the unusual acetylation of the nodulation factors.</title>
        <authorList>
            <person name="Osterman J."/>
            <person name="Marsh J."/>
            <person name="Laine P.K."/>
            <person name="Zeng Z."/>
            <person name="Alatalo E."/>
            <person name="Sullivan J.T."/>
            <person name="Young J.P."/>
            <person name="Thomas-Oates J."/>
            <person name="Paulin L."/>
            <person name="Lindstrom K."/>
        </authorList>
    </citation>
    <scope>NUCLEOTIDE SEQUENCE [LARGE SCALE GENOMIC DNA]</scope>
    <source>
        <strain evidence="2">HAMBI 540</strain>
    </source>
</reference>
<name>A0A068STA1_NEOGA</name>
<dbReference type="OrthoDB" id="8098081at2"/>
<organism evidence="1 2">
    <name type="scientific">Neorhizobium galegae bv. orientalis str. HAMBI 540</name>
    <dbReference type="NCBI Taxonomy" id="1028800"/>
    <lineage>
        <taxon>Bacteria</taxon>
        <taxon>Pseudomonadati</taxon>
        <taxon>Pseudomonadota</taxon>
        <taxon>Alphaproteobacteria</taxon>
        <taxon>Hyphomicrobiales</taxon>
        <taxon>Rhizobiaceae</taxon>
        <taxon>Rhizobium/Agrobacterium group</taxon>
        <taxon>Neorhizobium</taxon>
    </lineage>
</organism>
<dbReference type="EMBL" id="HG938353">
    <property type="protein sequence ID" value="CDN48986.1"/>
    <property type="molecule type" value="Genomic_DNA"/>
</dbReference>
<proteinExistence type="predicted"/>
<keyword evidence="2" id="KW-1185">Reference proteome</keyword>
<dbReference type="SUPFAM" id="SSF103025">
    <property type="entry name" value="Folate-binding domain"/>
    <property type="match status" value="1"/>
</dbReference>
<accession>A0A068STA1</accession>